<keyword evidence="9 14" id="KW-0560">Oxidoreductase</keyword>
<comment type="similarity">
    <text evidence="4 14">Belongs to the cytochrome P450 family.</text>
</comment>
<dbReference type="SUPFAM" id="SSF48264">
    <property type="entry name" value="Cytochrome P450"/>
    <property type="match status" value="1"/>
</dbReference>
<dbReference type="GO" id="GO:0006805">
    <property type="term" value="P:xenobiotic metabolic process"/>
    <property type="evidence" value="ECO:0007669"/>
    <property type="project" value="TreeGrafter"/>
</dbReference>
<evidence type="ECO:0000256" key="1">
    <source>
        <dbReference type="ARBA" id="ARBA00001971"/>
    </source>
</evidence>
<evidence type="ECO:0000256" key="4">
    <source>
        <dbReference type="ARBA" id="ARBA00010617"/>
    </source>
</evidence>
<dbReference type="PROSITE" id="PS00086">
    <property type="entry name" value="CYTOCHROME_P450"/>
    <property type="match status" value="1"/>
</dbReference>
<dbReference type="InterPro" id="IPR002401">
    <property type="entry name" value="Cyt_P450_E_grp-I"/>
</dbReference>
<evidence type="ECO:0000256" key="9">
    <source>
        <dbReference type="ARBA" id="ARBA00023002"/>
    </source>
</evidence>
<evidence type="ECO:0000256" key="10">
    <source>
        <dbReference type="ARBA" id="ARBA00023004"/>
    </source>
</evidence>
<dbReference type="AlphaFoldDB" id="A0A8T2IEQ8"/>
<keyword evidence="5 13" id="KW-0349">Heme</keyword>
<keyword evidence="11 14" id="KW-0503">Monooxygenase</keyword>
<keyword evidence="7" id="KW-0256">Endoplasmic reticulum</keyword>
<dbReference type="EMBL" id="JAACNH010001085">
    <property type="protein sequence ID" value="KAG8430343.1"/>
    <property type="molecule type" value="Genomic_DNA"/>
</dbReference>
<proteinExistence type="inferred from homology"/>
<dbReference type="GO" id="GO:0020037">
    <property type="term" value="F:heme binding"/>
    <property type="evidence" value="ECO:0007669"/>
    <property type="project" value="InterPro"/>
</dbReference>
<keyword evidence="16" id="KW-1185">Reference proteome</keyword>
<evidence type="ECO:0000313" key="16">
    <source>
        <dbReference type="Proteomes" id="UP000812440"/>
    </source>
</evidence>
<accession>A0A8T2IEQ8</accession>
<reference evidence="15" key="1">
    <citation type="thesis" date="2020" institute="ProQuest LLC" country="789 East Eisenhower Parkway, Ann Arbor, MI, USA">
        <title>Comparative Genomics and Chromosome Evolution.</title>
        <authorList>
            <person name="Mudd A.B."/>
        </authorList>
    </citation>
    <scope>NUCLEOTIDE SEQUENCE</scope>
    <source>
        <strain evidence="15">Female2</strain>
        <tissue evidence="15">Blood</tissue>
    </source>
</reference>
<dbReference type="PRINTS" id="PR00463">
    <property type="entry name" value="EP450I"/>
</dbReference>
<name>A0A8T2IEQ8_9PIPI</name>
<dbReference type="PRINTS" id="PR00385">
    <property type="entry name" value="P450"/>
</dbReference>
<evidence type="ECO:0000256" key="8">
    <source>
        <dbReference type="ARBA" id="ARBA00022848"/>
    </source>
</evidence>
<dbReference type="InterPro" id="IPR036396">
    <property type="entry name" value="Cyt_P450_sf"/>
</dbReference>
<dbReference type="PANTHER" id="PTHR24300">
    <property type="entry name" value="CYTOCHROME P450 508A4-RELATED"/>
    <property type="match status" value="1"/>
</dbReference>
<dbReference type="OrthoDB" id="2789670at2759"/>
<dbReference type="GO" id="GO:0019373">
    <property type="term" value="P:epoxygenase P450 pathway"/>
    <property type="evidence" value="ECO:0007669"/>
    <property type="project" value="TreeGrafter"/>
</dbReference>
<dbReference type="InterPro" id="IPR017972">
    <property type="entry name" value="Cyt_P450_CS"/>
</dbReference>
<dbReference type="Pfam" id="PF00067">
    <property type="entry name" value="p450"/>
    <property type="match status" value="1"/>
</dbReference>
<feature type="binding site" description="axial binding residue" evidence="13">
    <location>
        <position position="163"/>
    </location>
    <ligand>
        <name>heme</name>
        <dbReference type="ChEBI" id="CHEBI:30413"/>
    </ligand>
    <ligandPart>
        <name>Fe</name>
        <dbReference type="ChEBI" id="CHEBI:18248"/>
    </ligandPart>
</feature>
<protein>
    <submittedName>
        <fullName evidence="15">Uncharacterized protein</fullName>
    </submittedName>
</protein>
<sequence>QEEGKEDSSYCDTSLVMSVLALLVAGVDTTSLTIKFCLTFIAHFPDVQAKVQQEIDEVIGSQSLPKITDRAQMPYTSAVIHELQRLLDMTPIGLFHAVTEDVQFRGYTIPKGTTIITNLTSVLFDPSQWETPEEFNPGHFLDANGNFRAKSAFMAFSAGNRSCVGQVQVHMVLFLIFTSLLQKFTFRGPPGTAKLDCDYLRNHKGEVFSSEICAIPRNAM</sequence>
<organism evidence="15 16">
    <name type="scientific">Hymenochirus boettgeri</name>
    <name type="common">Congo dwarf clawed frog</name>
    <dbReference type="NCBI Taxonomy" id="247094"/>
    <lineage>
        <taxon>Eukaryota</taxon>
        <taxon>Metazoa</taxon>
        <taxon>Chordata</taxon>
        <taxon>Craniata</taxon>
        <taxon>Vertebrata</taxon>
        <taxon>Euteleostomi</taxon>
        <taxon>Amphibia</taxon>
        <taxon>Batrachia</taxon>
        <taxon>Anura</taxon>
        <taxon>Pipoidea</taxon>
        <taxon>Pipidae</taxon>
        <taxon>Pipinae</taxon>
        <taxon>Hymenochirus</taxon>
    </lineage>
</organism>
<dbReference type="FunFam" id="1.10.630.10:FF:000238">
    <property type="entry name" value="Cytochrome P450 2A6"/>
    <property type="match status" value="1"/>
</dbReference>
<comment type="caution">
    <text evidence="15">The sequence shown here is derived from an EMBL/GenBank/DDBJ whole genome shotgun (WGS) entry which is preliminary data.</text>
</comment>
<gene>
    <name evidence="15" type="ORF">GDO86_017948</name>
</gene>
<keyword evidence="12" id="KW-0472">Membrane</keyword>
<dbReference type="InterPro" id="IPR050182">
    <property type="entry name" value="Cytochrome_P450_fam2"/>
</dbReference>
<dbReference type="GO" id="GO:0005789">
    <property type="term" value="C:endoplasmic reticulum membrane"/>
    <property type="evidence" value="ECO:0007669"/>
    <property type="project" value="UniProtKB-SubCell"/>
</dbReference>
<evidence type="ECO:0000256" key="12">
    <source>
        <dbReference type="ARBA" id="ARBA00023136"/>
    </source>
</evidence>
<evidence type="ECO:0000256" key="14">
    <source>
        <dbReference type="RuleBase" id="RU000461"/>
    </source>
</evidence>
<evidence type="ECO:0000256" key="7">
    <source>
        <dbReference type="ARBA" id="ARBA00022824"/>
    </source>
</evidence>
<evidence type="ECO:0000256" key="2">
    <source>
        <dbReference type="ARBA" id="ARBA00004174"/>
    </source>
</evidence>
<dbReference type="GO" id="GO:0005506">
    <property type="term" value="F:iron ion binding"/>
    <property type="evidence" value="ECO:0007669"/>
    <property type="project" value="InterPro"/>
</dbReference>
<keyword evidence="8" id="KW-0492">Microsome</keyword>
<keyword evidence="10 13" id="KW-0408">Iron</keyword>
<keyword evidence="6 13" id="KW-0479">Metal-binding</keyword>
<evidence type="ECO:0000256" key="13">
    <source>
        <dbReference type="PIRSR" id="PIRSR602401-1"/>
    </source>
</evidence>
<dbReference type="Gene3D" id="1.10.630.10">
    <property type="entry name" value="Cytochrome P450"/>
    <property type="match status" value="1"/>
</dbReference>
<dbReference type="InterPro" id="IPR001128">
    <property type="entry name" value="Cyt_P450"/>
</dbReference>
<evidence type="ECO:0000256" key="11">
    <source>
        <dbReference type="ARBA" id="ARBA00023033"/>
    </source>
</evidence>
<comment type="subcellular location">
    <subcellularLocation>
        <location evidence="3">Endoplasmic reticulum membrane</location>
        <topology evidence="3">Peripheral membrane protein</topology>
    </subcellularLocation>
    <subcellularLocation>
        <location evidence="2">Microsome membrane</location>
        <topology evidence="2">Peripheral membrane protein</topology>
    </subcellularLocation>
</comment>
<dbReference type="GO" id="GO:0008392">
    <property type="term" value="F:arachidonate epoxygenase activity"/>
    <property type="evidence" value="ECO:0007669"/>
    <property type="project" value="TreeGrafter"/>
</dbReference>
<evidence type="ECO:0000313" key="15">
    <source>
        <dbReference type="EMBL" id="KAG8430343.1"/>
    </source>
</evidence>
<evidence type="ECO:0000256" key="6">
    <source>
        <dbReference type="ARBA" id="ARBA00022723"/>
    </source>
</evidence>
<dbReference type="PANTHER" id="PTHR24300:SF389">
    <property type="entry name" value="CYTOCHROME P450 2C20"/>
    <property type="match status" value="1"/>
</dbReference>
<evidence type="ECO:0000256" key="5">
    <source>
        <dbReference type="ARBA" id="ARBA00022617"/>
    </source>
</evidence>
<comment type="cofactor">
    <cofactor evidence="1 13">
        <name>heme</name>
        <dbReference type="ChEBI" id="CHEBI:30413"/>
    </cofactor>
</comment>
<dbReference type="Proteomes" id="UP000812440">
    <property type="component" value="Unassembled WGS sequence"/>
</dbReference>
<feature type="non-terminal residue" evidence="15">
    <location>
        <position position="220"/>
    </location>
</feature>
<dbReference type="GO" id="GO:0016712">
    <property type="term" value="F:oxidoreductase activity, acting on paired donors, with incorporation or reduction of molecular oxygen, reduced flavin or flavoprotein as one donor, and incorporation of one atom of oxygen"/>
    <property type="evidence" value="ECO:0007669"/>
    <property type="project" value="TreeGrafter"/>
</dbReference>
<evidence type="ECO:0000256" key="3">
    <source>
        <dbReference type="ARBA" id="ARBA00004406"/>
    </source>
</evidence>